<dbReference type="EMBL" id="BAAAMY010000001">
    <property type="protein sequence ID" value="GAA1908015.1"/>
    <property type="molecule type" value="Genomic_DNA"/>
</dbReference>
<evidence type="ECO:0000313" key="3">
    <source>
        <dbReference type="EMBL" id="GAA1908015.1"/>
    </source>
</evidence>
<keyword evidence="1" id="KW-0732">Signal</keyword>
<dbReference type="Proteomes" id="UP001501612">
    <property type="component" value="Unassembled WGS sequence"/>
</dbReference>
<comment type="caution">
    <text evidence="3">The sequence shown here is derived from an EMBL/GenBank/DDBJ whole genome shotgun (WGS) entry which is preliminary data.</text>
</comment>
<keyword evidence="4" id="KW-1185">Reference proteome</keyword>
<dbReference type="CDD" id="cd01823">
    <property type="entry name" value="SEST_like"/>
    <property type="match status" value="1"/>
</dbReference>
<protein>
    <submittedName>
        <fullName evidence="3">SGNH/GDSL hydrolase family protein</fullName>
    </submittedName>
</protein>
<feature type="chain" id="PRO_5046651698" evidence="1">
    <location>
        <begin position="24"/>
        <end position="318"/>
    </location>
</feature>
<evidence type="ECO:0000313" key="4">
    <source>
        <dbReference type="Proteomes" id="UP001501612"/>
    </source>
</evidence>
<dbReference type="InterPro" id="IPR013830">
    <property type="entry name" value="SGNH_hydro"/>
</dbReference>
<dbReference type="PANTHER" id="PTHR37981">
    <property type="entry name" value="LIPASE 2"/>
    <property type="match status" value="1"/>
</dbReference>
<dbReference type="RefSeq" id="WP_344003533.1">
    <property type="nucleotide sequence ID" value="NZ_BAAAMY010000001.1"/>
</dbReference>
<evidence type="ECO:0000259" key="2">
    <source>
        <dbReference type="Pfam" id="PF13472"/>
    </source>
</evidence>
<feature type="domain" description="SGNH hydrolase-type esterase" evidence="2">
    <location>
        <begin position="49"/>
        <end position="299"/>
    </location>
</feature>
<sequence>MPRRTVVASALAAVLLVAGCSSSGDQTEPTDAGSTAAAGRAEPPLRYVALGDSYTAAPLVPSIDGASGPCVRSTGNYPALVAEALAAEGRDVRLTDRSCVEAATADLFAPQTLDGPTLTGEAGPAQTVPAQTAPLDRRTDLVTVGIGGNDVLTPLVGTCPALRDADPTGSPCAASLGAQPEERLAELRVTLAQALRRVQREAPRAQVLLVGYPHTAPATGTCPDRLPLADGDVAFVRGVADGLDATMRTAAQDAGVRFVDAYAASVGHDICSGDPWVNGATTDPGAALAFHPFAAGQEAVADLVTEAVRPAGRPTGNG</sequence>
<dbReference type="PROSITE" id="PS51257">
    <property type="entry name" value="PROKAR_LIPOPROTEIN"/>
    <property type="match status" value="1"/>
</dbReference>
<gene>
    <name evidence="3" type="ORF">GCM10009737_06160</name>
</gene>
<reference evidence="4" key="1">
    <citation type="journal article" date="2019" name="Int. J. Syst. Evol. Microbiol.">
        <title>The Global Catalogue of Microorganisms (GCM) 10K type strain sequencing project: providing services to taxonomists for standard genome sequencing and annotation.</title>
        <authorList>
            <consortium name="The Broad Institute Genomics Platform"/>
            <consortium name="The Broad Institute Genome Sequencing Center for Infectious Disease"/>
            <person name="Wu L."/>
            <person name="Ma J."/>
        </authorList>
    </citation>
    <scope>NUCLEOTIDE SEQUENCE [LARGE SCALE GENOMIC DNA]</scope>
    <source>
        <strain evidence="4">JCM 14046</strain>
    </source>
</reference>
<evidence type="ECO:0000256" key="1">
    <source>
        <dbReference type="SAM" id="SignalP"/>
    </source>
</evidence>
<accession>A0ABP5A9M2</accession>
<feature type="signal peptide" evidence="1">
    <location>
        <begin position="1"/>
        <end position="23"/>
    </location>
</feature>
<dbReference type="SUPFAM" id="SSF52266">
    <property type="entry name" value="SGNH hydrolase"/>
    <property type="match status" value="1"/>
</dbReference>
<dbReference type="Gene3D" id="3.40.50.1110">
    <property type="entry name" value="SGNH hydrolase"/>
    <property type="match status" value="1"/>
</dbReference>
<dbReference type="InterPro" id="IPR036514">
    <property type="entry name" value="SGNH_hydro_sf"/>
</dbReference>
<dbReference type="GO" id="GO:0016787">
    <property type="term" value="F:hydrolase activity"/>
    <property type="evidence" value="ECO:0007669"/>
    <property type="project" value="UniProtKB-KW"/>
</dbReference>
<dbReference type="InterPro" id="IPR037460">
    <property type="entry name" value="SEST-like"/>
</dbReference>
<organism evidence="3 4">
    <name type="scientific">Nocardioides lentus</name>
    <dbReference type="NCBI Taxonomy" id="338077"/>
    <lineage>
        <taxon>Bacteria</taxon>
        <taxon>Bacillati</taxon>
        <taxon>Actinomycetota</taxon>
        <taxon>Actinomycetes</taxon>
        <taxon>Propionibacteriales</taxon>
        <taxon>Nocardioidaceae</taxon>
        <taxon>Nocardioides</taxon>
    </lineage>
</organism>
<keyword evidence="3" id="KW-0378">Hydrolase</keyword>
<name>A0ABP5A9M2_9ACTN</name>
<dbReference type="PANTHER" id="PTHR37981:SF1">
    <property type="entry name" value="SGNH HYDROLASE-TYPE ESTERASE DOMAIN-CONTAINING PROTEIN"/>
    <property type="match status" value="1"/>
</dbReference>
<dbReference type="Pfam" id="PF13472">
    <property type="entry name" value="Lipase_GDSL_2"/>
    <property type="match status" value="1"/>
</dbReference>
<proteinExistence type="predicted"/>